<evidence type="ECO:0000256" key="2">
    <source>
        <dbReference type="ARBA" id="ARBA00022580"/>
    </source>
</evidence>
<evidence type="ECO:0000256" key="5">
    <source>
        <dbReference type="ARBA" id="ARBA00022670"/>
    </source>
</evidence>
<dbReference type="Pfam" id="PF04843">
    <property type="entry name" value="Herpes_teg_N"/>
    <property type="match status" value="1"/>
</dbReference>
<keyword evidence="3" id="KW-0945">Host-virus interaction</keyword>
<dbReference type="EMBL" id="JQ596859">
    <property type="protein sequence ID" value="AFR32477.1"/>
    <property type="molecule type" value="Genomic_DNA"/>
</dbReference>
<keyword evidence="10" id="KW-0946">Virion</keyword>
<dbReference type="InterPro" id="IPR006928">
    <property type="entry name" value="Herpes_teg_USP"/>
</dbReference>
<evidence type="ECO:0000256" key="1">
    <source>
        <dbReference type="ARBA" id="ARBA00022562"/>
    </source>
</evidence>
<dbReference type="RefSeq" id="YP_009230166.1">
    <property type="nucleotide sequence ID" value="NC_029311.1"/>
</dbReference>
<keyword evidence="7" id="KW-0833">Ubl conjugation pathway</keyword>
<evidence type="ECO:0000256" key="4">
    <source>
        <dbReference type="ARBA" id="ARBA00022662"/>
    </source>
</evidence>
<feature type="compositionally biased region" description="Low complexity" evidence="14">
    <location>
        <begin position="2363"/>
        <end position="2373"/>
    </location>
</feature>
<dbReference type="Gene3D" id="3.90.70.120">
    <property type="match status" value="1"/>
</dbReference>
<feature type="compositionally biased region" description="Basic and acidic residues" evidence="14">
    <location>
        <begin position="2351"/>
        <end position="2362"/>
    </location>
</feature>
<dbReference type="GeneID" id="26887564"/>
<keyword evidence="6" id="KW-0677">Repeat</keyword>
<dbReference type="Pfam" id="PF03586">
    <property type="entry name" value="Herpes_UL36"/>
    <property type="match status" value="1"/>
</dbReference>
<dbReference type="InterPro" id="IPR005210">
    <property type="entry name" value="Herpes_LT_deneddylase"/>
</dbReference>
<dbReference type="KEGG" id="vg:26887564"/>
<keyword evidence="5" id="KW-0645">Protease</keyword>
<reference evidence="16 17" key="1">
    <citation type="journal article" date="2012" name="Virology">
        <title>Analysis of the genome of leporid herpesvirus 4.</title>
        <authorList>
            <person name="Babra B."/>
            <person name="Watson G."/>
            <person name="Xu W."/>
            <person name="Jeffrey B.M."/>
            <person name="Xu J.R."/>
            <person name="Rockey D.D."/>
            <person name="Rohrmann G.F."/>
            <person name="Jin L."/>
        </authorList>
    </citation>
    <scope>NUCLEOTIDE SEQUENCE [LARGE SCALE GENOMIC DNA]</scope>
    <source>
        <strain evidence="16">LHV4012612</strain>
    </source>
</reference>
<evidence type="ECO:0000256" key="12">
    <source>
        <dbReference type="ARBA" id="ARBA00023200"/>
    </source>
</evidence>
<evidence type="ECO:0000256" key="11">
    <source>
        <dbReference type="ARBA" id="ARBA00022876"/>
    </source>
</evidence>
<keyword evidence="1" id="KW-1048">Host nucleus</keyword>
<evidence type="ECO:0000256" key="7">
    <source>
        <dbReference type="ARBA" id="ARBA00022786"/>
    </source>
</evidence>
<evidence type="ECO:0000256" key="9">
    <source>
        <dbReference type="ARBA" id="ARBA00022807"/>
    </source>
</evidence>
<feature type="region of interest" description="Disordered" evidence="14">
    <location>
        <begin position="287"/>
        <end position="315"/>
    </location>
</feature>
<keyword evidence="11" id="KW-1127">Modulation of host ubiquitin pathway by viral deubiquitinase</keyword>
<evidence type="ECO:0000313" key="16">
    <source>
        <dbReference type="EMBL" id="AFR32477.1"/>
    </source>
</evidence>
<feature type="region of interest" description="Disordered" evidence="14">
    <location>
        <begin position="2396"/>
        <end position="2707"/>
    </location>
</feature>
<dbReference type="GO" id="GO:0008234">
    <property type="term" value="F:cysteine-type peptidase activity"/>
    <property type="evidence" value="ECO:0007669"/>
    <property type="project" value="UniProtKB-KW"/>
</dbReference>
<feature type="domain" description="Peptidase C76" evidence="15">
    <location>
        <begin position="1"/>
        <end position="201"/>
    </location>
</feature>
<evidence type="ECO:0000259" key="15">
    <source>
        <dbReference type="PROSITE" id="PS51521"/>
    </source>
</evidence>
<dbReference type="InterPro" id="IPR038765">
    <property type="entry name" value="Papain-like_cys_pep_sf"/>
</dbReference>
<name>J9R071_9ALPH</name>
<dbReference type="SUPFAM" id="SSF54001">
    <property type="entry name" value="Cysteine proteinases"/>
    <property type="match status" value="1"/>
</dbReference>
<keyword evidence="8" id="KW-0378">Hydrolase</keyword>
<feature type="compositionally biased region" description="Polar residues" evidence="14">
    <location>
        <begin position="2632"/>
        <end position="2642"/>
    </location>
</feature>
<keyword evidence="4" id="KW-1130">Modulation of host ubiquitin pathway by virus</keyword>
<feature type="region of interest" description="Disordered" evidence="14">
    <location>
        <begin position="2341"/>
        <end position="2379"/>
    </location>
</feature>
<dbReference type="GO" id="GO:0039648">
    <property type="term" value="P:symbiont-mediated perturbation of host ubiquitin-like protein modification"/>
    <property type="evidence" value="ECO:0007669"/>
    <property type="project" value="UniProtKB-KW"/>
</dbReference>
<dbReference type="GO" id="GO:0006508">
    <property type="term" value="P:proteolysis"/>
    <property type="evidence" value="ECO:0007669"/>
    <property type="project" value="UniProtKB-KW"/>
</dbReference>
<feature type="compositionally biased region" description="Pro residues" evidence="14">
    <location>
        <begin position="2484"/>
        <end position="2515"/>
    </location>
</feature>
<evidence type="ECO:0000256" key="6">
    <source>
        <dbReference type="ARBA" id="ARBA00022737"/>
    </source>
</evidence>
<evidence type="ECO:0000256" key="10">
    <source>
        <dbReference type="ARBA" id="ARBA00022844"/>
    </source>
</evidence>
<feature type="compositionally biased region" description="Acidic residues" evidence="14">
    <location>
        <begin position="2654"/>
        <end position="2673"/>
    </location>
</feature>
<evidence type="ECO:0000313" key="17">
    <source>
        <dbReference type="Proteomes" id="UP000167073"/>
    </source>
</evidence>
<sequence>MRASLSFLSLVYDVGIHSALSADAIDGCLLEGRAWTAAPVVGERTDAPPRMCSAIELPNRIDYSPMRGVCCVFSRVYGDVRFFEGPTKDLMDTQCPAHEFFAGPWALHATSYSVITIGAVGLGVFRSGDDVYVFDPHGLPDGSPAFIARTRAGDLYTYLTYYTHGRADVMWAGTMVFFVPAGPDSVDAAALAAAVLQLYGVGETYLTEEPFVERRVASTHPWRSDGALMGAAIVGRPADPPEVPQTTAGRATQSWAPALKEIDRPESIQPAPQAMVVDDGDFEVLASPPTNARVPGTFKRRRPTLVPSPSIENLSPSRRFRHADSVPKQPSPRGTWAKALKAHSGSRQAHDQAQHSVDALFARQIPRPPEEDLAPLRTPRPETEAAMARMLTRQANIAHEADVCESITVNALRSQHHPALGLLEHAIVFLFDRILAFLVENGARTHPGAVGAGPAQVLLDQVVRLMPQPATTGDFLASTGLALSEVAAHLPLIQPVLEENSSVGKLALAKLVLVARDVTRATDAFHGELAEFEQELRNAPAPEMYAKLSEWLMRRSQDIAGELFAPATPTHPEPLMQRVQNLATFARTEEARADAEGRALRAAVAALARVVAAAAERGSGSLAYTDDLGPPPDVPRKAPNRPIQADIESVHADARRALRAAVREYFRKGAVYSAGAMAAGAQVGGRFNILPEASAPVRSLVRSLSSFDAQMAEVARRAGVPAPPPVAHGETATILRELLRDEGDLDNPEALSRWMVLLSDAAGQGLIDAKELADFRKAVEGINDRASKRDSGLAELARFRDIDARIRMALENEAAFGAGREGSQEIGQLIESALRHAKTLESGKASGNLSAEELADVGARARELESVRDASREASERANREREALFRKLGKILQPIQGFAGLRAAPAVLQALSESLPPEYSRVAEAAAAAPPETTTALRADLWALLEQYREALERPTANTATMLSGIPQSFTAVIDTVFSRLPEAPALRRFFLAHAQRIAEALSAAVAAGMATSASADPLAAASLARVACGVLEEALADLGPAAGPGSPLNFMVGLTNDARGYANSAELAARARASAQRMTDAGSAAAELVGKLRRAEPDAGALLPEAARAKEALDLARLEAEREFGGLLRAEVPSGDLSPSGRALHELGKAVTAARRRAEELDAAASDLQKKIAEHSSQSARDQWEADVSAALDRVEAAAEFDVVELRRLQVVAKRNSYNTREFRKRADQALASASRTAVAALEAALAFNPYTPENQRHEVLPPLAAARGILWAGAFHATADTYADMFGVDPETVARPLRVLNGMLDLAHAGGGFIDYHEVVMRCEEDLSAIPSLRRYVNFFRRGHAEYLSLRDRLDEIRADVNRAKGSVPLELERASKAALLAKDDAAAAADMMRAGVSLDCPGELALDDAIAELGRVDQAPFSDSAYAEYVAYVVKRDLGDAKEALVRAKRQRADATEAVSAALREAIAARDRRVAAEASDLANLKTMLHILAPPPAAGKTLDQAKSAQEIADQIVVLIDSAEQAAGPDAGVSDWLSHALSVLETHPLTKAEDGRPMILERHAARVSAIAEKRRGVEDLRASLERAEAEWDDAWAKFARSRGRVLKSAQDLAAVNDLARALQHTTNTVQGLRATQHYAGISPRYRGALEGKITERAAALSETGDVAARHKTTTDRLRDEVLKSVPWELDAQRLRALRATFDDIAKDLPEWALAEFRGARELIQHRLGLYTAYAAEGSLSGPAPLLLAGQAPARSPPDERSLRLRGAAYSTIHASGGTLVLDEASSALDGPFPTCYLTPDGNPLQYAMCYPRATDKLGAMIMSPDADCMRPALPAENLESPSTIAAMHVLTTISGLQLALADARAAGFEAFGKFVRHRQAKWPSAIAAAAETYASLIASTLTRETGARWDELGLAAGAVDPHPLADPPAATPRAQLTPEDVLVLLVAGCPEHIYNFWRLDLVRQHEYMQLTLPRALETSIRAALFVRGLGDRAGGLPVPAGPSAPTRGLLFGTRIDDWRRGTLSGEDPLAAWRDEGLLAGAASDFAALTPGQARTAVSVLGRMCVPSVALGAMWTCLRPDYLGSYDSFDALLAARLGGATVRLTATEQLLAPAEPGALYPLSGRRVTIVSRPDADSLERVTAMDLVLCATLLGAPLVVAMVAGAAFSARSGLKLCLVLFDSRDGCPDSDTRDALSTDVSAWASDLLAADPHAIENACLAAQLPGLSAMLAARPLSRAAPCLVLVDISMTPTHVLWGRDADVAAPEVQFVGGDAVDALPFVQSAPADEDLAPLATASDPFMSEAILGQRFDEGLLSGNLFPGAPVYSRHREHRFAFASRPDVSLSPRPRAAGERRPARDVADAPAGSAPVAAERSLPDNTPRAVSHIVHAGGPLVPEATAADSSGRSGPPEKSAGALGAPTTPRAPRGSENTAQTPGQTGGTRPPVEPSRRAPPRRPTPTTTPAAPPRRRLPKLQLANKQTPDPSPPTAGGPAPAGPPASPLPFPPVSSLPPLPEDSSSDEDRALPGVQPGSAPRARRSAPEVRLPRGGVRRRAAPKLAPAARPAPDPDPTTDEEPGPLSPSESGDVSPPEQDSPPPASAPGIKPGAAVGRRRAARSAPEGRPRPLRPALSSWTSITSLNTPVAAGGSSAASDAEDAEDFESAEDSDIDDNYSESAETPYDDAASATDDPALEPDVEPRAAESTVPTSISNNSLISRVYVKSSGRGAIALLVEACRRIQSQLQHVKRALVLQSEGVLAGLHHIRMLLGQAR</sequence>
<evidence type="ECO:0000256" key="8">
    <source>
        <dbReference type="ARBA" id="ARBA00022801"/>
    </source>
</evidence>
<evidence type="ECO:0000256" key="13">
    <source>
        <dbReference type="SAM" id="Coils"/>
    </source>
</evidence>
<accession>J9R071</accession>
<feature type="coiled-coil region" evidence="13">
    <location>
        <begin position="1153"/>
        <end position="1180"/>
    </location>
</feature>
<proteinExistence type="predicted"/>
<dbReference type="GO" id="GO:0039693">
    <property type="term" value="P:viral DNA genome replication"/>
    <property type="evidence" value="ECO:0007669"/>
    <property type="project" value="InterPro"/>
</dbReference>
<organism evidence="16 17">
    <name type="scientific">Leporid alphaherpesvirus 4</name>
    <dbReference type="NCBI Taxonomy" id="481315"/>
    <lineage>
        <taxon>Viruses</taxon>
        <taxon>Duplodnaviria</taxon>
        <taxon>Heunggongvirae</taxon>
        <taxon>Peploviricota</taxon>
        <taxon>Herviviricetes</taxon>
        <taxon>Herpesvirales</taxon>
        <taxon>Orthoherpesviridae</taxon>
        <taxon>Alphaherpesvirinae</taxon>
        <taxon>Simplexvirus</taxon>
        <taxon>Simplexvirus leporidalpha4</taxon>
    </lineage>
</organism>
<dbReference type="GO" id="GO:0019784">
    <property type="term" value="F:deNEDDylase activity"/>
    <property type="evidence" value="ECO:0007669"/>
    <property type="project" value="InterPro"/>
</dbReference>
<evidence type="ECO:0000256" key="14">
    <source>
        <dbReference type="SAM" id="MobiDB-lite"/>
    </source>
</evidence>
<dbReference type="GO" id="GO:0044423">
    <property type="term" value="C:virion component"/>
    <property type="evidence" value="ECO:0007669"/>
    <property type="project" value="UniProtKB-KW"/>
</dbReference>
<feature type="region of interest" description="Disordered" evidence="14">
    <location>
        <begin position="621"/>
        <end position="640"/>
    </location>
</feature>
<keyword evidence="9" id="KW-0788">Thiol protease</keyword>
<gene>
    <name evidence="16" type="primary">UL36</name>
</gene>
<dbReference type="PROSITE" id="PS51521">
    <property type="entry name" value="HTUSP"/>
    <property type="match status" value="1"/>
</dbReference>
<keyword evidence="12" id="KW-1035">Host cytoplasm</keyword>
<keyword evidence="13" id="KW-0175">Coiled coil</keyword>
<feature type="coiled-coil region" evidence="13">
    <location>
        <begin position="1442"/>
        <end position="1469"/>
    </location>
</feature>
<protein>
    <submittedName>
        <fullName evidence="16">Large tegument protein</fullName>
    </submittedName>
</protein>
<keyword evidence="17" id="KW-1185">Reference proteome</keyword>
<keyword evidence="2" id="KW-0920">Virion tegument</keyword>
<dbReference type="Proteomes" id="UP000167073">
    <property type="component" value="Segment"/>
</dbReference>
<evidence type="ECO:0000256" key="3">
    <source>
        <dbReference type="ARBA" id="ARBA00022581"/>
    </source>
</evidence>